<gene>
    <name evidence="4" type="ORF">HYC85_024382</name>
</gene>
<dbReference type="InterPro" id="IPR027483">
    <property type="entry name" value="PInositol-4-P-4/5-kinase_C_sf"/>
</dbReference>
<evidence type="ECO:0000313" key="4">
    <source>
        <dbReference type="EMBL" id="KAF5936876.1"/>
    </source>
</evidence>
<evidence type="ECO:0000256" key="1">
    <source>
        <dbReference type="ARBA" id="ARBA00022777"/>
    </source>
</evidence>
<dbReference type="Gene3D" id="3.30.810.10">
    <property type="entry name" value="2-Layer Sandwich"/>
    <property type="match status" value="1"/>
</dbReference>
<protein>
    <recommendedName>
        <fullName evidence="3">PIPK domain-containing protein</fullName>
    </recommendedName>
</protein>
<organism evidence="4 5">
    <name type="scientific">Camellia sinensis</name>
    <name type="common">Tea plant</name>
    <name type="synonym">Thea sinensis</name>
    <dbReference type="NCBI Taxonomy" id="4442"/>
    <lineage>
        <taxon>Eukaryota</taxon>
        <taxon>Viridiplantae</taxon>
        <taxon>Streptophyta</taxon>
        <taxon>Embryophyta</taxon>
        <taxon>Tracheophyta</taxon>
        <taxon>Spermatophyta</taxon>
        <taxon>Magnoliopsida</taxon>
        <taxon>eudicotyledons</taxon>
        <taxon>Gunneridae</taxon>
        <taxon>Pentapetalae</taxon>
        <taxon>asterids</taxon>
        <taxon>Ericales</taxon>
        <taxon>Theaceae</taxon>
        <taxon>Camellia</taxon>
    </lineage>
</organism>
<dbReference type="Proteomes" id="UP000593564">
    <property type="component" value="Unassembled WGS sequence"/>
</dbReference>
<keyword evidence="1" id="KW-0418">Kinase</keyword>
<proteinExistence type="predicted"/>
<dbReference type="GO" id="GO:0046488">
    <property type="term" value="P:phosphatidylinositol metabolic process"/>
    <property type="evidence" value="ECO:0007669"/>
    <property type="project" value="InterPro"/>
</dbReference>
<keyword evidence="2" id="KW-0812">Transmembrane</keyword>
<keyword evidence="2" id="KW-1133">Transmembrane helix</keyword>
<keyword evidence="1" id="KW-0808">Transferase</keyword>
<feature type="domain" description="PIPK" evidence="3">
    <location>
        <begin position="63"/>
        <end position="99"/>
    </location>
</feature>
<keyword evidence="2" id="KW-0472">Membrane</keyword>
<feature type="transmembrane region" description="Helical" evidence="2">
    <location>
        <begin position="12"/>
        <end position="31"/>
    </location>
</feature>
<evidence type="ECO:0000313" key="5">
    <source>
        <dbReference type="Proteomes" id="UP000593564"/>
    </source>
</evidence>
<evidence type="ECO:0000259" key="3">
    <source>
        <dbReference type="Pfam" id="PF01504"/>
    </source>
</evidence>
<reference evidence="5" key="1">
    <citation type="journal article" date="2020" name="Nat. Commun.">
        <title>Genome assembly of wild tea tree DASZ reveals pedigree and selection history of tea varieties.</title>
        <authorList>
            <person name="Zhang W."/>
            <person name="Zhang Y."/>
            <person name="Qiu H."/>
            <person name="Guo Y."/>
            <person name="Wan H."/>
            <person name="Zhang X."/>
            <person name="Scossa F."/>
            <person name="Alseekh S."/>
            <person name="Zhang Q."/>
            <person name="Wang P."/>
            <person name="Xu L."/>
            <person name="Schmidt M.H."/>
            <person name="Jia X."/>
            <person name="Li D."/>
            <person name="Zhu A."/>
            <person name="Guo F."/>
            <person name="Chen W."/>
            <person name="Ni D."/>
            <person name="Usadel B."/>
            <person name="Fernie A.R."/>
            <person name="Wen W."/>
        </authorList>
    </citation>
    <scope>NUCLEOTIDE SEQUENCE [LARGE SCALE GENOMIC DNA]</scope>
    <source>
        <strain evidence="5">cv. G240</strain>
    </source>
</reference>
<dbReference type="Pfam" id="PF01504">
    <property type="entry name" value="PIP5K"/>
    <property type="match status" value="1"/>
</dbReference>
<comment type="caution">
    <text evidence="4">The sequence shown here is derived from an EMBL/GenBank/DDBJ whole genome shotgun (WGS) entry which is preliminary data.</text>
</comment>
<keyword evidence="5" id="KW-1185">Reference proteome</keyword>
<dbReference type="InterPro" id="IPR002498">
    <property type="entry name" value="PInositol-4-P-4/5-kinase_core"/>
</dbReference>
<dbReference type="AlphaFoldDB" id="A0A7J7GC54"/>
<feature type="transmembrane region" description="Helical" evidence="2">
    <location>
        <begin position="43"/>
        <end position="63"/>
    </location>
</feature>
<evidence type="ECO:0000256" key="2">
    <source>
        <dbReference type="SAM" id="Phobius"/>
    </source>
</evidence>
<dbReference type="SUPFAM" id="SSF56104">
    <property type="entry name" value="SAICAR synthase-like"/>
    <property type="match status" value="1"/>
</dbReference>
<dbReference type="GO" id="GO:0052742">
    <property type="term" value="F:phosphatidylinositol kinase activity"/>
    <property type="evidence" value="ECO:0007669"/>
    <property type="project" value="InterPro"/>
</dbReference>
<dbReference type="EMBL" id="JACBKZ010000012">
    <property type="protein sequence ID" value="KAF5936876.1"/>
    <property type="molecule type" value="Genomic_DNA"/>
</dbReference>
<name>A0A7J7GC54_CAMSI</name>
<accession>A0A7J7GC54</accession>
<reference evidence="4 5" key="2">
    <citation type="submission" date="2020-07" db="EMBL/GenBank/DDBJ databases">
        <title>Genome assembly of wild tea tree DASZ reveals pedigree and selection history of tea varieties.</title>
        <authorList>
            <person name="Zhang W."/>
        </authorList>
    </citation>
    <scope>NUCLEOTIDE SEQUENCE [LARGE SCALE GENOMIC DNA]</scope>
    <source>
        <strain evidence="5">cv. G240</strain>
        <tissue evidence="4">Leaf</tissue>
    </source>
</reference>
<sequence length="249" mass="27921">MERIWNSIKELKAAMIMVVVQIAFDVVNIFYKMAVNDGMKMTVLIAYRFLFASAFILPLALFLERQLKLDCMFLESQQIIDYNLLLGVHFRAPEQLHALLEPPDTLLHKHDSLPQIDAYVLLHLGEISQGEILIPPKGLLLVTHEPSFVSFAPGPHIRGNTLRAFSVGDKEVDLLLPGNARLRVLLGVNMPAQDIRKLQQEETDSTEIELFEILCTSSTGKALGPMSSQLPWFSMNICEDPILTVKPSG</sequence>